<dbReference type="InterPro" id="IPR013088">
    <property type="entry name" value="Znf_NHR/GATA"/>
</dbReference>
<dbReference type="PROSITE" id="PS50114">
    <property type="entry name" value="GATA_ZN_FINGER_2"/>
    <property type="match status" value="1"/>
</dbReference>
<evidence type="ECO:0000256" key="2">
    <source>
        <dbReference type="SAM" id="MobiDB-lite"/>
    </source>
</evidence>
<comment type="caution">
    <text evidence="4">The sequence shown here is derived from an EMBL/GenBank/DDBJ whole genome shotgun (WGS) entry which is preliminary data.</text>
</comment>
<reference evidence="4" key="1">
    <citation type="submission" date="2023-03" db="EMBL/GenBank/DDBJ databases">
        <title>Massive genome expansion in bonnet fungi (Mycena s.s.) driven by repeated elements and novel gene families across ecological guilds.</title>
        <authorList>
            <consortium name="Lawrence Berkeley National Laboratory"/>
            <person name="Harder C.B."/>
            <person name="Miyauchi S."/>
            <person name="Viragh M."/>
            <person name="Kuo A."/>
            <person name="Thoen E."/>
            <person name="Andreopoulos B."/>
            <person name="Lu D."/>
            <person name="Skrede I."/>
            <person name="Drula E."/>
            <person name="Henrissat B."/>
            <person name="Morin E."/>
            <person name="Kohler A."/>
            <person name="Barry K."/>
            <person name="LaButti K."/>
            <person name="Morin E."/>
            <person name="Salamov A."/>
            <person name="Lipzen A."/>
            <person name="Mereny Z."/>
            <person name="Hegedus B."/>
            <person name="Baldrian P."/>
            <person name="Stursova M."/>
            <person name="Weitz H."/>
            <person name="Taylor A."/>
            <person name="Grigoriev I.V."/>
            <person name="Nagy L.G."/>
            <person name="Martin F."/>
            <person name="Kauserud H."/>
        </authorList>
    </citation>
    <scope>NUCLEOTIDE SEQUENCE</scope>
    <source>
        <strain evidence="4">CBHHK067</strain>
    </source>
</reference>
<keyword evidence="1" id="KW-0863">Zinc-finger</keyword>
<dbReference type="GO" id="GO:0006355">
    <property type="term" value="P:regulation of DNA-templated transcription"/>
    <property type="evidence" value="ECO:0007669"/>
    <property type="project" value="InterPro"/>
</dbReference>
<keyword evidence="5" id="KW-1185">Reference proteome</keyword>
<dbReference type="SUPFAM" id="SSF57716">
    <property type="entry name" value="Glucocorticoid receptor-like (DNA-binding domain)"/>
    <property type="match status" value="1"/>
</dbReference>
<feature type="compositionally biased region" description="Polar residues" evidence="2">
    <location>
        <begin position="51"/>
        <end position="66"/>
    </location>
</feature>
<organism evidence="4 5">
    <name type="scientific">Mycena rosella</name>
    <name type="common">Pink bonnet</name>
    <name type="synonym">Agaricus rosellus</name>
    <dbReference type="NCBI Taxonomy" id="1033263"/>
    <lineage>
        <taxon>Eukaryota</taxon>
        <taxon>Fungi</taxon>
        <taxon>Dikarya</taxon>
        <taxon>Basidiomycota</taxon>
        <taxon>Agaricomycotina</taxon>
        <taxon>Agaricomycetes</taxon>
        <taxon>Agaricomycetidae</taxon>
        <taxon>Agaricales</taxon>
        <taxon>Marasmiineae</taxon>
        <taxon>Mycenaceae</taxon>
        <taxon>Mycena</taxon>
    </lineage>
</organism>
<dbReference type="SMART" id="SM00401">
    <property type="entry name" value="ZnF_GATA"/>
    <property type="match status" value="1"/>
</dbReference>
<dbReference type="EMBL" id="JARKIE010000018">
    <property type="protein sequence ID" value="KAJ7701124.1"/>
    <property type="molecule type" value="Genomic_DNA"/>
</dbReference>
<feature type="region of interest" description="Disordered" evidence="2">
    <location>
        <begin position="112"/>
        <end position="132"/>
    </location>
</feature>
<dbReference type="GO" id="GO:0043565">
    <property type="term" value="F:sequence-specific DNA binding"/>
    <property type="evidence" value="ECO:0007669"/>
    <property type="project" value="InterPro"/>
</dbReference>
<evidence type="ECO:0000256" key="1">
    <source>
        <dbReference type="PROSITE-ProRule" id="PRU00094"/>
    </source>
</evidence>
<sequence length="192" mass="21306">MSPQCGPDADAQMDDSLVQHLEATPLSTPKVSPLPQLYQQLMKWPLHNGDSAQLNAVQNPSSQQPSAHYDRTDATPRRCSNCGDDSTFWHRSKLCPGTLLCTKCNSFERKHQRARPLNTRRGPVPKQPREQAPLPGEASIFLQLHDFAADPDPDPAPRRCFNCGDASKRWNRSALRPGASVRATLSTFMCTS</sequence>
<keyword evidence="1" id="KW-0479">Metal-binding</keyword>
<dbReference type="Gene3D" id="3.30.50.10">
    <property type="entry name" value="Erythroid Transcription Factor GATA-1, subunit A"/>
    <property type="match status" value="1"/>
</dbReference>
<accession>A0AAD7DW37</accession>
<dbReference type="InterPro" id="IPR000679">
    <property type="entry name" value="Znf_GATA"/>
</dbReference>
<dbReference type="Proteomes" id="UP001221757">
    <property type="component" value="Unassembled WGS sequence"/>
</dbReference>
<evidence type="ECO:0000313" key="4">
    <source>
        <dbReference type="EMBL" id="KAJ7701124.1"/>
    </source>
</evidence>
<feature type="domain" description="GATA-type" evidence="3">
    <location>
        <begin position="73"/>
        <end position="129"/>
    </location>
</feature>
<name>A0AAD7DW37_MYCRO</name>
<proteinExistence type="predicted"/>
<protein>
    <recommendedName>
        <fullName evidence="3">GATA-type domain-containing protein</fullName>
    </recommendedName>
</protein>
<gene>
    <name evidence="4" type="ORF">B0H17DRAFT_1046056</name>
</gene>
<keyword evidence="1" id="KW-0862">Zinc</keyword>
<feature type="region of interest" description="Disordered" evidence="2">
    <location>
        <begin position="51"/>
        <end position="77"/>
    </location>
</feature>
<evidence type="ECO:0000313" key="5">
    <source>
        <dbReference type="Proteomes" id="UP001221757"/>
    </source>
</evidence>
<dbReference type="GO" id="GO:0008270">
    <property type="term" value="F:zinc ion binding"/>
    <property type="evidence" value="ECO:0007669"/>
    <property type="project" value="UniProtKB-KW"/>
</dbReference>
<evidence type="ECO:0000259" key="3">
    <source>
        <dbReference type="PROSITE" id="PS50114"/>
    </source>
</evidence>
<dbReference type="AlphaFoldDB" id="A0AAD7DW37"/>